<dbReference type="Proteomes" id="UP001370758">
    <property type="component" value="Unassembled WGS sequence"/>
</dbReference>
<reference evidence="1 2" key="1">
    <citation type="submission" date="2023-08" db="EMBL/GenBank/DDBJ databases">
        <authorList>
            <person name="Palmer J.M."/>
        </authorList>
    </citation>
    <scope>NUCLEOTIDE SEQUENCE [LARGE SCALE GENOMIC DNA]</scope>
    <source>
        <strain evidence="1 2">TWF481</strain>
    </source>
</reference>
<sequence length="138" mass="16045">MSRRAAYKALFSPIPSLWPKDPLRPDVNFPNFLSTRLEADFGSSSPPEKFRPKVEDGLPPAIVVYKDYPLSDPEKQWGVMRGLVNNRYQKKYPVSTLARPGFDPEYYARLVGELDQAPKRNWLTAYLNSWKGFIRWEH</sequence>
<dbReference type="GO" id="GO:0061671">
    <property type="term" value="C:Cbp3p-Cbp6 complex"/>
    <property type="evidence" value="ECO:0007669"/>
    <property type="project" value="InterPro"/>
</dbReference>
<dbReference type="PANTHER" id="PTHR28250:SF1">
    <property type="entry name" value="CYTOCHROME B PRE-MRNA-PROCESSING PROTEIN 6"/>
    <property type="match status" value="1"/>
</dbReference>
<protein>
    <submittedName>
        <fullName evidence="1">Uncharacterized protein</fullName>
    </submittedName>
</protein>
<dbReference type="GO" id="GO:0043022">
    <property type="term" value="F:ribosome binding"/>
    <property type="evidence" value="ECO:0007669"/>
    <property type="project" value="InterPro"/>
</dbReference>
<gene>
    <name evidence="1" type="ORF">TWF481_012137</name>
</gene>
<proteinExistence type="predicted"/>
<evidence type="ECO:0000313" key="2">
    <source>
        <dbReference type="Proteomes" id="UP001370758"/>
    </source>
</evidence>
<accession>A0AAV9VWA8</accession>
<evidence type="ECO:0000313" key="1">
    <source>
        <dbReference type="EMBL" id="KAK6497734.1"/>
    </source>
</evidence>
<keyword evidence="2" id="KW-1185">Reference proteome</keyword>
<dbReference type="AlphaFoldDB" id="A0AAV9VWA8"/>
<dbReference type="EMBL" id="JAVHJL010000009">
    <property type="protein sequence ID" value="KAK6497734.1"/>
    <property type="molecule type" value="Genomic_DNA"/>
</dbReference>
<dbReference type="Pfam" id="PF20180">
    <property type="entry name" value="UQCC2_CBP6"/>
    <property type="match status" value="1"/>
</dbReference>
<dbReference type="InterPro" id="IPR037653">
    <property type="entry name" value="Cbp6"/>
</dbReference>
<name>A0AAV9VWA8_9PEZI</name>
<dbReference type="PANTHER" id="PTHR28250">
    <property type="entry name" value="CYTOCHROME B PRE-MRNA-PROCESSING PROTEIN 6"/>
    <property type="match status" value="1"/>
</dbReference>
<dbReference type="GO" id="GO:0034551">
    <property type="term" value="P:mitochondrial respiratory chain complex III assembly"/>
    <property type="evidence" value="ECO:0007669"/>
    <property type="project" value="TreeGrafter"/>
</dbReference>
<organism evidence="1 2">
    <name type="scientific">Arthrobotrys musiformis</name>
    <dbReference type="NCBI Taxonomy" id="47236"/>
    <lineage>
        <taxon>Eukaryota</taxon>
        <taxon>Fungi</taxon>
        <taxon>Dikarya</taxon>
        <taxon>Ascomycota</taxon>
        <taxon>Pezizomycotina</taxon>
        <taxon>Orbiliomycetes</taxon>
        <taxon>Orbiliales</taxon>
        <taxon>Orbiliaceae</taxon>
        <taxon>Arthrobotrys</taxon>
    </lineage>
</organism>
<comment type="caution">
    <text evidence="1">The sequence shown here is derived from an EMBL/GenBank/DDBJ whole genome shotgun (WGS) entry which is preliminary data.</text>
</comment>